<gene>
    <name evidence="1" type="ORF">B1B_04633</name>
</gene>
<dbReference type="EMBL" id="AUZY01002901">
    <property type="protein sequence ID" value="EQD71110.1"/>
    <property type="molecule type" value="Genomic_DNA"/>
</dbReference>
<organism evidence="1">
    <name type="scientific">mine drainage metagenome</name>
    <dbReference type="NCBI Taxonomy" id="410659"/>
    <lineage>
        <taxon>unclassified sequences</taxon>
        <taxon>metagenomes</taxon>
        <taxon>ecological metagenomes</taxon>
    </lineage>
</organism>
<protein>
    <submittedName>
        <fullName evidence="1">Aminoglycoside phosphotransferase</fullName>
    </submittedName>
</protein>
<reference evidence="1" key="1">
    <citation type="submission" date="2013-08" db="EMBL/GenBank/DDBJ databases">
        <authorList>
            <person name="Mendez C."/>
            <person name="Richter M."/>
            <person name="Ferrer M."/>
            <person name="Sanchez J."/>
        </authorList>
    </citation>
    <scope>NUCLEOTIDE SEQUENCE</scope>
</reference>
<evidence type="ECO:0000313" key="1">
    <source>
        <dbReference type="EMBL" id="EQD71110.1"/>
    </source>
</evidence>
<name>T1CPX6_9ZZZZ</name>
<dbReference type="AlphaFoldDB" id="T1CPX6"/>
<keyword evidence="1" id="KW-0808">Transferase</keyword>
<dbReference type="GO" id="GO:0016740">
    <property type="term" value="F:transferase activity"/>
    <property type="evidence" value="ECO:0007669"/>
    <property type="project" value="UniProtKB-KW"/>
</dbReference>
<dbReference type="Gene3D" id="3.30.200.20">
    <property type="entry name" value="Phosphorylase Kinase, domain 1"/>
    <property type="match status" value="1"/>
</dbReference>
<feature type="non-terminal residue" evidence="1">
    <location>
        <position position="72"/>
    </location>
</feature>
<proteinExistence type="predicted"/>
<accession>T1CPX6</accession>
<comment type="caution">
    <text evidence="1">The sequence shown here is derived from an EMBL/GenBank/DDBJ whole genome shotgun (WGS) entry which is preliminary data.</text>
</comment>
<reference evidence="1" key="2">
    <citation type="journal article" date="2014" name="ISME J.">
        <title>Microbial stratification in low pH oxic and suboxic macroscopic growths along an acid mine drainage.</title>
        <authorList>
            <person name="Mendez-Garcia C."/>
            <person name="Mesa V."/>
            <person name="Sprenger R.R."/>
            <person name="Richter M."/>
            <person name="Diez M.S."/>
            <person name="Solano J."/>
            <person name="Bargiela R."/>
            <person name="Golyshina O.V."/>
            <person name="Manteca A."/>
            <person name="Ramos J.L."/>
            <person name="Gallego J.R."/>
            <person name="Llorente I."/>
            <person name="Martins Dos Santos V.A."/>
            <person name="Jensen O.N."/>
            <person name="Pelaez A.I."/>
            <person name="Sanchez J."/>
            <person name="Ferrer M."/>
        </authorList>
    </citation>
    <scope>NUCLEOTIDE SEQUENCE</scope>
</reference>
<sequence length="72" mass="8040">MPDRDLDAATVTLLVAEQFPGLAGGAVRWLGAGWDNELFTVGSEWILRFPKRSERVPWLLREVEIMTVVGEA</sequence>